<evidence type="ECO:0000313" key="4">
    <source>
        <dbReference type="EMBL" id="JAI29736.1"/>
    </source>
</evidence>
<evidence type="ECO:0000256" key="1">
    <source>
        <dbReference type="SAM" id="MobiDB-lite"/>
    </source>
</evidence>
<name>A0A0K8UT50_BACLA</name>
<feature type="region of interest" description="Disordered" evidence="1">
    <location>
        <begin position="173"/>
        <end position="221"/>
    </location>
</feature>
<dbReference type="EMBL" id="GDHF01030123">
    <property type="protein sequence ID" value="JAI22191.1"/>
    <property type="molecule type" value="Transcribed_RNA"/>
</dbReference>
<proteinExistence type="predicted"/>
<feature type="compositionally biased region" description="Basic and acidic residues" evidence="1">
    <location>
        <begin position="199"/>
        <end position="221"/>
    </location>
</feature>
<evidence type="ECO:0008006" key="5">
    <source>
        <dbReference type="Google" id="ProtNLM"/>
    </source>
</evidence>
<keyword evidence="2" id="KW-0812">Transmembrane</keyword>
<gene>
    <name evidence="3" type="ORF">c0_g1_i1</name>
    <name evidence="4" type="ORF">c0_g1_i4</name>
</gene>
<protein>
    <recommendedName>
        <fullName evidence="5">Movement protein TGB2</fullName>
    </recommendedName>
</protein>
<evidence type="ECO:0000256" key="2">
    <source>
        <dbReference type="SAM" id="Phobius"/>
    </source>
</evidence>
<feature type="transmembrane region" description="Helical" evidence="2">
    <location>
        <begin position="95"/>
        <end position="116"/>
    </location>
</feature>
<dbReference type="EMBL" id="GDHF01022578">
    <property type="protein sequence ID" value="JAI29736.1"/>
    <property type="molecule type" value="Transcribed_RNA"/>
</dbReference>
<accession>A0A0K8UT50</accession>
<dbReference type="OrthoDB" id="7665462at2759"/>
<feature type="compositionally biased region" description="Basic and acidic residues" evidence="1">
    <location>
        <begin position="174"/>
        <end position="192"/>
    </location>
</feature>
<dbReference type="AlphaFoldDB" id="A0A0K8UT50"/>
<reference evidence="4" key="1">
    <citation type="submission" date="2015-06" db="EMBL/GenBank/DDBJ databases">
        <authorList>
            <person name="Hoefler B.C."/>
            <person name="Straight P.D."/>
        </authorList>
    </citation>
    <scope>NUCLEOTIDE SEQUENCE</scope>
</reference>
<keyword evidence="2" id="KW-1133">Transmembrane helix</keyword>
<keyword evidence="2" id="KW-0472">Membrane</keyword>
<organism evidence="4">
    <name type="scientific">Bactrocera latifrons</name>
    <name type="common">Malaysian fruit fly</name>
    <name type="synonym">Chaetodacus latifrons</name>
    <dbReference type="NCBI Taxonomy" id="174628"/>
    <lineage>
        <taxon>Eukaryota</taxon>
        <taxon>Metazoa</taxon>
        <taxon>Ecdysozoa</taxon>
        <taxon>Arthropoda</taxon>
        <taxon>Hexapoda</taxon>
        <taxon>Insecta</taxon>
        <taxon>Pterygota</taxon>
        <taxon>Neoptera</taxon>
        <taxon>Endopterygota</taxon>
        <taxon>Diptera</taxon>
        <taxon>Brachycera</taxon>
        <taxon>Muscomorpha</taxon>
        <taxon>Tephritoidea</taxon>
        <taxon>Tephritidae</taxon>
        <taxon>Bactrocera</taxon>
        <taxon>Bactrocera</taxon>
    </lineage>
</organism>
<sequence length="221" mass="24698">MPMGAEPVYQPTTVSVSYEPRPGRNNVRLLPFKILRNSRFQLFLLIFGLLSIATGVAIFSSALASMPRNLFYNRHTEDLPDNDIVVTCSEIPTRIIVLVVFFTVTGVVCIGVYASVADWRRNCVCRCPLFDKKKSLARQLQCQNGVGCGEGIMALNPSTDPLVSHTQYAPVSELPHRGDEEERRNLMPDNKDCLSSAEESDRMLEPDPRIVLRPMGRLDDA</sequence>
<feature type="transmembrane region" description="Helical" evidence="2">
    <location>
        <begin position="42"/>
        <end position="64"/>
    </location>
</feature>
<evidence type="ECO:0000313" key="3">
    <source>
        <dbReference type="EMBL" id="JAI22191.1"/>
    </source>
</evidence>